<reference evidence="1 2" key="1">
    <citation type="submission" date="2019-04" db="EMBL/GenBank/DDBJ databases">
        <title>genome sequence of strain W3.</title>
        <authorList>
            <person name="Gao J."/>
            <person name="Sun J."/>
        </authorList>
    </citation>
    <scope>NUCLEOTIDE SEQUENCE [LARGE SCALE GENOMIC DNA]</scope>
    <source>
        <strain evidence="1 2">W3</strain>
    </source>
</reference>
<proteinExistence type="predicted"/>
<comment type="caution">
    <text evidence="1">The sequence shown here is derived from an EMBL/GenBank/DDBJ whole genome shotgun (WGS) entry which is preliminary data.</text>
</comment>
<evidence type="ECO:0000313" key="2">
    <source>
        <dbReference type="Proteomes" id="UP000307378"/>
    </source>
</evidence>
<protein>
    <submittedName>
        <fullName evidence="1">DUF3018 family protein</fullName>
    </submittedName>
</protein>
<dbReference type="AlphaFoldDB" id="A0A4S8Q1Z7"/>
<dbReference type="Pfam" id="PF11455">
    <property type="entry name" value="MazE-like"/>
    <property type="match status" value="1"/>
</dbReference>
<gene>
    <name evidence="1" type="ORF">FAA86_04620</name>
</gene>
<dbReference type="EMBL" id="STGU01000002">
    <property type="protein sequence ID" value="THV38088.1"/>
    <property type="molecule type" value="Genomic_DNA"/>
</dbReference>
<dbReference type="RefSeq" id="WP_136538575.1">
    <property type="nucleotide sequence ID" value="NZ_STGU01000002.1"/>
</dbReference>
<organism evidence="1 2">
    <name type="scientific">Rhizobium rosettiformans W3</name>
    <dbReference type="NCBI Taxonomy" id="538378"/>
    <lineage>
        <taxon>Bacteria</taxon>
        <taxon>Pseudomonadati</taxon>
        <taxon>Pseudomonadota</taxon>
        <taxon>Alphaproteobacteria</taxon>
        <taxon>Hyphomicrobiales</taxon>
        <taxon>Rhizobiaceae</taxon>
        <taxon>Rhizobium/Agrobacterium group</taxon>
        <taxon>Rhizobium</taxon>
    </lineage>
</organism>
<evidence type="ECO:0000313" key="1">
    <source>
        <dbReference type="EMBL" id="THV38088.1"/>
    </source>
</evidence>
<dbReference type="InterPro" id="IPR021558">
    <property type="entry name" value="MazE-like"/>
</dbReference>
<accession>A0A4S8Q1Z7</accession>
<dbReference type="Proteomes" id="UP000307378">
    <property type="component" value="Unassembled WGS sequence"/>
</dbReference>
<name>A0A4S8Q1Z7_9HYPH</name>
<sequence length="77" mass="8816">MATPVGRRVQKRREHLRAQGLRPVQIWLPDTRRAGFNEECARQARLTAEADRLDVGLDAFLDDVLQDLDDHLPEVPT</sequence>